<reference evidence="2" key="1">
    <citation type="journal article" date="2014" name="Front. Microbiol.">
        <title>High frequency of phylogenetically diverse reductive dehalogenase-homologous genes in deep subseafloor sedimentary metagenomes.</title>
        <authorList>
            <person name="Kawai M."/>
            <person name="Futagami T."/>
            <person name="Toyoda A."/>
            <person name="Takaki Y."/>
            <person name="Nishi S."/>
            <person name="Hori S."/>
            <person name="Arai W."/>
            <person name="Tsubouchi T."/>
            <person name="Morono Y."/>
            <person name="Uchiyama I."/>
            <person name="Ito T."/>
            <person name="Fujiyama A."/>
            <person name="Inagaki F."/>
            <person name="Takami H."/>
        </authorList>
    </citation>
    <scope>NUCLEOTIDE SEQUENCE</scope>
    <source>
        <strain evidence="2">Expedition CK06-06</strain>
    </source>
</reference>
<proteinExistence type="predicted"/>
<dbReference type="EMBL" id="BART01036083">
    <property type="protein sequence ID" value="GAH07390.1"/>
    <property type="molecule type" value="Genomic_DNA"/>
</dbReference>
<name>X1DGF6_9ZZZZ</name>
<protein>
    <submittedName>
        <fullName evidence="2">Uncharacterized protein</fullName>
    </submittedName>
</protein>
<comment type="caution">
    <text evidence="2">The sequence shown here is derived from an EMBL/GenBank/DDBJ whole genome shotgun (WGS) entry which is preliminary data.</text>
</comment>
<dbReference type="AlphaFoldDB" id="X1DGF6"/>
<feature type="compositionally biased region" description="Basic and acidic residues" evidence="1">
    <location>
        <begin position="53"/>
        <end position="67"/>
    </location>
</feature>
<feature type="non-terminal residue" evidence="2">
    <location>
        <position position="103"/>
    </location>
</feature>
<gene>
    <name evidence="2" type="ORF">S01H4_61002</name>
</gene>
<evidence type="ECO:0000313" key="2">
    <source>
        <dbReference type="EMBL" id="GAH07390.1"/>
    </source>
</evidence>
<evidence type="ECO:0000256" key="1">
    <source>
        <dbReference type="SAM" id="MobiDB-lite"/>
    </source>
</evidence>
<sequence length="103" mass="11790">MPINKVKKYFKLIEAWVWCDICQEMVPLKIDKEEIHNGLQTGIYTKRYPHSHSKPDPDNPDDRSGEEHNIHIYINDKYEITGAKAFFGEAPATEAYGGVGARI</sequence>
<organism evidence="2">
    <name type="scientific">marine sediment metagenome</name>
    <dbReference type="NCBI Taxonomy" id="412755"/>
    <lineage>
        <taxon>unclassified sequences</taxon>
        <taxon>metagenomes</taxon>
        <taxon>ecological metagenomes</taxon>
    </lineage>
</organism>
<accession>X1DGF6</accession>
<feature type="region of interest" description="Disordered" evidence="1">
    <location>
        <begin position="45"/>
        <end position="67"/>
    </location>
</feature>